<accession>A0A852SZV2</accession>
<keyword evidence="3 4" id="KW-0378">Hydrolase</keyword>
<dbReference type="Gene3D" id="3.40.800.10">
    <property type="entry name" value="Ureohydrolase domain"/>
    <property type="match status" value="1"/>
</dbReference>
<dbReference type="PROSITE" id="PS51409">
    <property type="entry name" value="ARGINASE_2"/>
    <property type="match status" value="1"/>
</dbReference>
<comment type="similarity">
    <text evidence="1">Belongs to the arginase family. Agmatinase subfamily.</text>
</comment>
<reference evidence="5 6" key="1">
    <citation type="submission" date="2020-07" db="EMBL/GenBank/DDBJ databases">
        <title>Sequencing the genomes of 1000 actinobacteria strains.</title>
        <authorList>
            <person name="Klenk H.-P."/>
        </authorList>
    </citation>
    <scope>NUCLEOTIDE SEQUENCE [LARGE SCALE GENOMIC DNA]</scope>
    <source>
        <strain evidence="5 6">DSM 23871</strain>
    </source>
</reference>
<evidence type="ECO:0000313" key="5">
    <source>
        <dbReference type="EMBL" id="NYD74215.1"/>
    </source>
</evidence>
<evidence type="ECO:0000256" key="3">
    <source>
        <dbReference type="ARBA" id="ARBA00022801"/>
    </source>
</evidence>
<protein>
    <submittedName>
        <fullName evidence="5">Agmatinase</fullName>
        <ecNumber evidence="5">3.5.3.11</ecNumber>
    </submittedName>
</protein>
<dbReference type="GO" id="GO:0033389">
    <property type="term" value="P:putrescine biosynthetic process from arginine, via agmatine"/>
    <property type="evidence" value="ECO:0007669"/>
    <property type="project" value="TreeGrafter"/>
</dbReference>
<evidence type="ECO:0000256" key="2">
    <source>
        <dbReference type="ARBA" id="ARBA00022723"/>
    </source>
</evidence>
<sequence length="362" mass="39067">MTIGRTAASILGFFALPRTVEEVLRRLTTDAAERSSLSRVIVGLREAGLLVPVASPEHVPPGATGLFGAPFATIAAALRTSHFDAIAVGVEYDAGASQKAGSRSAPDAIRRASGSLFTRADGRGMYDPVRGRRVLENVRLADIGNLSDTVQTRNGDMFERLEEFASACADRQTVSVAIGGDHSITFGLVSGHLRRRRRLGILHIDAHSDYLEPMHGDWRTSLHHGNVMSWLAGRGEIATIAQFGIRQLAEEDPVPGDKVMVWPGTSALRLDSGRVEESLDRSMPWYLSIDVDVLDPAFLPSTGTPLPGGLTPAELTQLIDLVCRGREIVGIDLVELIPNESDHSALLASEVLLRALDAVFRR</sequence>
<name>A0A852SZV2_9MICO</name>
<dbReference type="GO" id="GO:0046872">
    <property type="term" value="F:metal ion binding"/>
    <property type="evidence" value="ECO:0007669"/>
    <property type="project" value="UniProtKB-KW"/>
</dbReference>
<dbReference type="Pfam" id="PF00491">
    <property type="entry name" value="Arginase"/>
    <property type="match status" value="1"/>
</dbReference>
<dbReference type="AlphaFoldDB" id="A0A852SZV2"/>
<dbReference type="EC" id="3.5.3.11" evidence="5"/>
<evidence type="ECO:0000313" key="6">
    <source>
        <dbReference type="Proteomes" id="UP000589620"/>
    </source>
</evidence>
<gene>
    <name evidence="5" type="ORF">BJ963_001734</name>
</gene>
<dbReference type="PANTHER" id="PTHR11358">
    <property type="entry name" value="ARGINASE/AGMATINASE"/>
    <property type="match status" value="1"/>
</dbReference>
<dbReference type="EMBL" id="JACCBJ010000001">
    <property type="protein sequence ID" value="NYD74215.1"/>
    <property type="molecule type" value="Genomic_DNA"/>
</dbReference>
<dbReference type="RefSeq" id="WP_179456031.1">
    <property type="nucleotide sequence ID" value="NZ_BAAAPX010000001.1"/>
</dbReference>
<proteinExistence type="inferred from homology"/>
<dbReference type="InterPro" id="IPR023696">
    <property type="entry name" value="Ureohydrolase_dom_sf"/>
</dbReference>
<organism evidence="5 6">
    <name type="scientific">Leifsonia soli</name>
    <dbReference type="NCBI Taxonomy" id="582665"/>
    <lineage>
        <taxon>Bacteria</taxon>
        <taxon>Bacillati</taxon>
        <taxon>Actinomycetota</taxon>
        <taxon>Actinomycetes</taxon>
        <taxon>Micrococcales</taxon>
        <taxon>Microbacteriaceae</taxon>
        <taxon>Leifsonia</taxon>
    </lineage>
</organism>
<keyword evidence="2" id="KW-0479">Metal-binding</keyword>
<dbReference type="Proteomes" id="UP000589620">
    <property type="component" value="Unassembled WGS sequence"/>
</dbReference>
<dbReference type="SUPFAM" id="SSF52768">
    <property type="entry name" value="Arginase/deacetylase"/>
    <property type="match status" value="1"/>
</dbReference>
<keyword evidence="6" id="KW-1185">Reference proteome</keyword>
<dbReference type="InterPro" id="IPR006035">
    <property type="entry name" value="Ureohydrolase"/>
</dbReference>
<comment type="caution">
    <text evidence="5">The sequence shown here is derived from an EMBL/GenBank/DDBJ whole genome shotgun (WGS) entry which is preliminary data.</text>
</comment>
<evidence type="ECO:0000256" key="1">
    <source>
        <dbReference type="ARBA" id="ARBA00009227"/>
    </source>
</evidence>
<dbReference type="InterPro" id="IPR020855">
    <property type="entry name" value="Ureohydrolase_Mn_BS"/>
</dbReference>
<evidence type="ECO:0000256" key="4">
    <source>
        <dbReference type="RuleBase" id="RU003684"/>
    </source>
</evidence>
<dbReference type="PROSITE" id="PS01053">
    <property type="entry name" value="ARGINASE_1"/>
    <property type="match status" value="1"/>
</dbReference>
<dbReference type="PANTHER" id="PTHR11358:SF26">
    <property type="entry name" value="GUANIDINO ACID HYDROLASE, MITOCHONDRIAL"/>
    <property type="match status" value="1"/>
</dbReference>
<dbReference type="GO" id="GO:0008783">
    <property type="term" value="F:agmatinase activity"/>
    <property type="evidence" value="ECO:0007669"/>
    <property type="project" value="UniProtKB-EC"/>
</dbReference>